<dbReference type="SUPFAM" id="SSF46785">
    <property type="entry name" value="Winged helix' DNA-binding domain"/>
    <property type="match status" value="1"/>
</dbReference>
<accession>U4TIZ6</accession>
<dbReference type="OrthoDB" id="9813468at2"/>
<dbReference type="Pfam" id="PF00392">
    <property type="entry name" value="GntR"/>
    <property type="match status" value="1"/>
</dbReference>
<name>U4TIZ6_9LACO</name>
<dbReference type="HOGENOM" id="CLU_037628_15_0_9"/>
<evidence type="ECO:0000259" key="4">
    <source>
        <dbReference type="PROSITE" id="PS50949"/>
    </source>
</evidence>
<dbReference type="SUPFAM" id="SSF53822">
    <property type="entry name" value="Periplasmic binding protein-like I"/>
    <property type="match status" value="1"/>
</dbReference>
<dbReference type="GO" id="GO:0000976">
    <property type="term" value="F:transcription cis-regulatory region binding"/>
    <property type="evidence" value="ECO:0007669"/>
    <property type="project" value="TreeGrafter"/>
</dbReference>
<keyword evidence="2" id="KW-0238">DNA-binding</keyword>
<sequence>MAAKYQEIYQVLRKQILSGRLTPDTPLPSENALAIKYQVSRITSKRALNELAAADLIYRVQGRGSFVKGHQSTTRSRRILLVIPFADSHGIGNYEQGISTALAATDWELLSMPNAQFAKLPIARIRDEYAGVIYYPTTLNAAMPELIALFLARVPIVLLDKEVPGIQIPSVTADNAQGGQLAVQHLIKQGHQRIAFLARTDFWQTYTGSVSDRFFGYLNGYRDLNPNGIAPLDWAQFLTQHPLASERAAFLKKEKITAIVAENDFEALSLMRQLQQLNWTLPADLSVVGFDDLPAAAVQQPALTTIRQDFAAIGTQAVNTLLAQMNNPQQRLPEHRRMPVQLITRASVKSLT</sequence>
<dbReference type="AlphaFoldDB" id="U4TIZ6"/>
<keyword evidence="3" id="KW-0804">Transcription</keyword>
<dbReference type="Gene3D" id="1.10.10.10">
    <property type="entry name" value="Winged helix-like DNA-binding domain superfamily/Winged helix DNA-binding domain"/>
    <property type="match status" value="1"/>
</dbReference>
<proteinExistence type="predicted"/>
<dbReference type="SMART" id="SM00345">
    <property type="entry name" value="HTH_GNTR"/>
    <property type="match status" value="1"/>
</dbReference>
<dbReference type="InterPro" id="IPR036390">
    <property type="entry name" value="WH_DNA-bd_sf"/>
</dbReference>
<feature type="domain" description="HTH gntR-type" evidence="4">
    <location>
        <begin position="2"/>
        <end position="70"/>
    </location>
</feature>
<keyword evidence="6" id="KW-1185">Reference proteome</keyword>
<dbReference type="InterPro" id="IPR000524">
    <property type="entry name" value="Tscrpt_reg_HTH_GntR"/>
</dbReference>
<dbReference type="InterPro" id="IPR036388">
    <property type="entry name" value="WH-like_DNA-bd_sf"/>
</dbReference>
<dbReference type="PANTHER" id="PTHR30146:SF109">
    <property type="entry name" value="HTH-TYPE TRANSCRIPTIONAL REGULATOR GALS"/>
    <property type="match status" value="1"/>
</dbReference>
<evidence type="ECO:0000256" key="3">
    <source>
        <dbReference type="ARBA" id="ARBA00023163"/>
    </source>
</evidence>
<dbReference type="CDD" id="cd06267">
    <property type="entry name" value="PBP1_LacI_sugar_binding-like"/>
    <property type="match status" value="1"/>
</dbReference>
<dbReference type="PANTHER" id="PTHR30146">
    <property type="entry name" value="LACI-RELATED TRANSCRIPTIONAL REPRESSOR"/>
    <property type="match status" value="1"/>
</dbReference>
<evidence type="ECO:0000313" key="5">
    <source>
        <dbReference type="EMBL" id="ERL64791.1"/>
    </source>
</evidence>
<dbReference type="InterPro" id="IPR028082">
    <property type="entry name" value="Peripla_BP_I"/>
</dbReference>
<protein>
    <submittedName>
        <fullName evidence="5">YvoA</fullName>
    </submittedName>
</protein>
<dbReference type="PROSITE" id="PS50949">
    <property type="entry name" value="HTH_GNTR"/>
    <property type="match status" value="1"/>
</dbReference>
<dbReference type="GO" id="GO:0003700">
    <property type="term" value="F:DNA-binding transcription factor activity"/>
    <property type="evidence" value="ECO:0007669"/>
    <property type="project" value="InterPro"/>
</dbReference>
<dbReference type="STRING" id="1231336.L248_0568"/>
<dbReference type="Gene3D" id="3.40.50.2300">
    <property type="match status" value="2"/>
</dbReference>
<dbReference type="RefSeq" id="WP_022529901.1">
    <property type="nucleotide sequence ID" value="NZ_KI271592.1"/>
</dbReference>
<keyword evidence="1" id="KW-0805">Transcription regulation</keyword>
<evidence type="ECO:0000256" key="1">
    <source>
        <dbReference type="ARBA" id="ARBA00023015"/>
    </source>
</evidence>
<reference evidence="6" key="1">
    <citation type="journal article" date="2013" name="Genome Announc.">
        <title>Whole-Genome Sequencing of Lactobacillus shenzhenensis Strain LY-73T.</title>
        <authorList>
            <person name="Lin Z."/>
            <person name="Liu Z."/>
            <person name="Yang R."/>
            <person name="Zou Y."/>
            <person name="Wan D."/>
            <person name="Chen J."/>
            <person name="Guo M."/>
            <person name="Zhao J."/>
            <person name="Fang C."/>
            <person name="Yang R."/>
            <person name="Liu F."/>
        </authorList>
    </citation>
    <scope>NUCLEOTIDE SEQUENCE [LARGE SCALE GENOMIC DNA]</scope>
    <source>
        <strain evidence="6">LY-73</strain>
    </source>
</reference>
<dbReference type="InterPro" id="IPR046335">
    <property type="entry name" value="LacI/GalR-like_sensor"/>
</dbReference>
<dbReference type="CDD" id="cd07377">
    <property type="entry name" value="WHTH_GntR"/>
    <property type="match status" value="1"/>
</dbReference>
<organism evidence="5 6">
    <name type="scientific">Schleiferilactobacillus shenzhenensis LY-73</name>
    <dbReference type="NCBI Taxonomy" id="1231336"/>
    <lineage>
        <taxon>Bacteria</taxon>
        <taxon>Bacillati</taxon>
        <taxon>Bacillota</taxon>
        <taxon>Bacilli</taxon>
        <taxon>Lactobacillales</taxon>
        <taxon>Lactobacillaceae</taxon>
        <taxon>Schleiferilactobacillus</taxon>
    </lineage>
</organism>
<dbReference type="EMBL" id="KI271592">
    <property type="protein sequence ID" value="ERL64791.1"/>
    <property type="molecule type" value="Genomic_DNA"/>
</dbReference>
<dbReference type="Pfam" id="PF13377">
    <property type="entry name" value="Peripla_BP_3"/>
    <property type="match status" value="1"/>
</dbReference>
<dbReference type="eggNOG" id="COG1609">
    <property type="taxonomic scope" value="Bacteria"/>
</dbReference>
<evidence type="ECO:0000313" key="6">
    <source>
        <dbReference type="Proteomes" id="UP000030647"/>
    </source>
</evidence>
<evidence type="ECO:0000256" key="2">
    <source>
        <dbReference type="ARBA" id="ARBA00023125"/>
    </source>
</evidence>
<dbReference type="PRINTS" id="PR00035">
    <property type="entry name" value="HTHGNTR"/>
</dbReference>
<dbReference type="Proteomes" id="UP000030647">
    <property type="component" value="Unassembled WGS sequence"/>
</dbReference>
<gene>
    <name evidence="5" type="primary">yvoA</name>
    <name evidence="5" type="ORF">L248_0568</name>
</gene>